<dbReference type="OrthoDB" id="435593at2759"/>
<sequence length="1136" mass="124841">MEEVVQALTVLFHNTEPAAKRQADEWLKRWQQSPPAWQASNGLLSLPNAATEVYYFGAQTFRTKIQFDFHELPPAEHTALRNSLLDHLDRFKLGPSAILTQLSLAVADLSLQMGGGWPDPIATMLERFGQSHQCLELLLEVFRVLPEENQNRKVLADTDNRRHQRAFLKQAKQQVHRFLLEARQLATSRHATQKVLECWRSWLVFTDFPPAEIARSVLFADCFQAIGDDTLGDVAADSLVEILDMTADAAAQCQDEEEQENADRQHAHAAANGLPDDASGAQQVFAVAYRQAVGPLKNKFTKAAASVADSEETLRQLIQVFVALGLSTIDLLIGRVDTAEECRTLLELLYRAAAIPYGHPTHRDVCQETFPFWSRLCRILAKRFARPSDKSIEDELGAFHGILVQLVDVCLQQIRYPTGTDISTINGDFADFRQRVISLYSDILRVLPLRTVTNRLLSGMRTAATAEAAAHQQEAHLSLLCPAVREYHHLGRKGGCGGGGGAAADPDEIFDGSGTMWQLAQSLPELLTNAPPADAMNCANRTAAVDLLGAMAHVLHLRTAFIRTVLEMLTYQLLANQVDQSAVLLQDEDTTTSAQTQGGAVNPFGSEQAAPNGTHTFAFGGGDSGQRGVGVGGSGGLGEMVGRLRLKAARALREVCTSNAGALEGLAEALVQVCTSTSQSLPEEEYEYLLDGATHVILAIPQDQRFVQVLDSLCKPIITQLSAAHSPQQQQQGSLGPPRVLAMLLDRCSTVLGVLKPVKGTARSEACALLVGNGVWPLVKHSLVQHQGCEMVVERCCRVMKHALRCTGDRFKPILPEFFPLIRQGFQVHFHSPYLYAAEYIAMEFCRDPHVLPMLQPLFDELSGRALTTLRERLAKRTTDEQRAECLSGLSHLVEDCYGMFCRYTTFCPSVIAKSANLPVALEVSLQCIRVRERSANDSVFRAVLMLVCLTNATARSAGSSATPHAAAPLSLGRQMGGFGYANAMDDEREETEAEAEPEPGEERPEARSHSHSHRGADEAEKQALGEAVRPYLVCFLPSFVAELFRLMVTVPPAFVLDNTSEAVFQVVKAFKQESAPWIEGGLGQIPPAILSDAMKRDAKMRILDGSSSRQQWCLEDIQYRCEQVAMRSRDQPKKD</sequence>
<dbReference type="SMART" id="SM00913">
    <property type="entry name" value="IBN_N"/>
    <property type="match status" value="1"/>
</dbReference>
<evidence type="ECO:0000259" key="6">
    <source>
        <dbReference type="SMART" id="SM00913"/>
    </source>
</evidence>
<dbReference type="Proteomes" id="UP000041254">
    <property type="component" value="Unassembled WGS sequence"/>
</dbReference>
<dbReference type="InterPro" id="IPR051345">
    <property type="entry name" value="Importin_beta-like_NTR"/>
</dbReference>
<keyword evidence="8" id="KW-1185">Reference proteome</keyword>
<feature type="domain" description="Importin N-terminal" evidence="6">
    <location>
        <begin position="23"/>
        <end position="90"/>
    </location>
</feature>
<proteinExistence type="inferred from homology"/>
<dbReference type="GO" id="GO:0031267">
    <property type="term" value="F:small GTPase binding"/>
    <property type="evidence" value="ECO:0007669"/>
    <property type="project" value="InterPro"/>
</dbReference>
<dbReference type="PhylomeDB" id="A0A0G4FLD1"/>
<dbReference type="Pfam" id="PF24139">
    <property type="entry name" value="TPR_TNPO3_IPO13_4th"/>
    <property type="match status" value="1"/>
</dbReference>
<evidence type="ECO:0000256" key="3">
    <source>
        <dbReference type="ARBA" id="ARBA00022448"/>
    </source>
</evidence>
<dbReference type="GO" id="GO:0006606">
    <property type="term" value="P:protein import into nucleus"/>
    <property type="evidence" value="ECO:0007669"/>
    <property type="project" value="TreeGrafter"/>
</dbReference>
<evidence type="ECO:0000256" key="5">
    <source>
        <dbReference type="SAM" id="MobiDB-lite"/>
    </source>
</evidence>
<dbReference type="STRING" id="1169540.A0A0G4FLD1"/>
<accession>A0A0G4FLD1</accession>
<feature type="compositionally biased region" description="Acidic residues" evidence="5">
    <location>
        <begin position="986"/>
        <end position="1000"/>
    </location>
</feature>
<dbReference type="Pfam" id="PF08389">
    <property type="entry name" value="Xpo1"/>
    <property type="match status" value="1"/>
</dbReference>
<dbReference type="OMA" id="WALSMEM"/>
<protein>
    <recommendedName>
        <fullName evidence="6">Importin N-terminal domain-containing protein</fullName>
    </recommendedName>
</protein>
<feature type="region of interest" description="Disordered" evidence="5">
    <location>
        <begin position="986"/>
        <end position="1022"/>
    </location>
</feature>
<dbReference type="InterPro" id="IPR058537">
    <property type="entry name" value="TPR_TNPO3_IPO13_4th"/>
</dbReference>
<reference evidence="7 8" key="1">
    <citation type="submission" date="2014-11" db="EMBL/GenBank/DDBJ databases">
        <authorList>
            <person name="Zhu J."/>
            <person name="Qi W."/>
            <person name="Song R."/>
        </authorList>
    </citation>
    <scope>NUCLEOTIDE SEQUENCE [LARGE SCALE GENOMIC DNA]</scope>
</reference>
<dbReference type="AlphaFoldDB" id="A0A0G4FLD1"/>
<dbReference type="InterPro" id="IPR016024">
    <property type="entry name" value="ARM-type_fold"/>
</dbReference>
<keyword evidence="4" id="KW-0539">Nucleus</keyword>
<organism evidence="7 8">
    <name type="scientific">Vitrella brassicaformis (strain CCMP3155)</name>
    <dbReference type="NCBI Taxonomy" id="1169540"/>
    <lineage>
        <taxon>Eukaryota</taxon>
        <taxon>Sar</taxon>
        <taxon>Alveolata</taxon>
        <taxon>Colpodellida</taxon>
        <taxon>Vitrellaceae</taxon>
        <taxon>Vitrella</taxon>
    </lineage>
</organism>
<evidence type="ECO:0000256" key="2">
    <source>
        <dbReference type="ARBA" id="ARBA00007991"/>
    </source>
</evidence>
<gene>
    <name evidence="7" type="ORF">Vbra_21386</name>
</gene>
<dbReference type="InParanoid" id="A0A0G4FLD1"/>
<dbReference type="Pfam" id="PF03810">
    <property type="entry name" value="IBN_N"/>
    <property type="match status" value="1"/>
</dbReference>
<evidence type="ECO:0000256" key="1">
    <source>
        <dbReference type="ARBA" id="ARBA00004123"/>
    </source>
</evidence>
<dbReference type="PANTHER" id="PTHR12363">
    <property type="entry name" value="TRANSPORTIN 3 AND IMPORTIN 13"/>
    <property type="match status" value="1"/>
</dbReference>
<evidence type="ECO:0000313" key="7">
    <source>
        <dbReference type="EMBL" id="CEM14572.1"/>
    </source>
</evidence>
<name>A0A0G4FLD1_VITBC</name>
<dbReference type="SUPFAM" id="SSF48371">
    <property type="entry name" value="ARM repeat"/>
    <property type="match status" value="1"/>
</dbReference>
<comment type="similarity">
    <text evidence="2">Belongs to the importin beta family.</text>
</comment>
<dbReference type="Gene3D" id="1.25.10.10">
    <property type="entry name" value="Leucine-rich Repeat Variant"/>
    <property type="match status" value="2"/>
</dbReference>
<dbReference type="InterPro" id="IPR001494">
    <property type="entry name" value="Importin-beta_N"/>
</dbReference>
<keyword evidence="3" id="KW-0813">Transport</keyword>
<comment type="subcellular location">
    <subcellularLocation>
        <location evidence="1">Nucleus</location>
    </subcellularLocation>
</comment>
<evidence type="ECO:0000313" key="8">
    <source>
        <dbReference type="Proteomes" id="UP000041254"/>
    </source>
</evidence>
<feature type="region of interest" description="Disordered" evidence="5">
    <location>
        <begin position="253"/>
        <end position="273"/>
    </location>
</feature>
<dbReference type="VEuPathDB" id="CryptoDB:Vbra_21386"/>
<evidence type="ECO:0000256" key="4">
    <source>
        <dbReference type="ARBA" id="ARBA00023242"/>
    </source>
</evidence>
<dbReference type="EMBL" id="CDMY01000456">
    <property type="protein sequence ID" value="CEM14572.1"/>
    <property type="molecule type" value="Genomic_DNA"/>
</dbReference>
<dbReference type="InterPro" id="IPR013598">
    <property type="entry name" value="Exportin-1/Importin-b-like"/>
</dbReference>
<dbReference type="InterPro" id="IPR011989">
    <property type="entry name" value="ARM-like"/>
</dbReference>
<dbReference type="GO" id="GO:0005737">
    <property type="term" value="C:cytoplasm"/>
    <property type="evidence" value="ECO:0007669"/>
    <property type="project" value="TreeGrafter"/>
</dbReference>
<dbReference type="GO" id="GO:0005634">
    <property type="term" value="C:nucleus"/>
    <property type="evidence" value="ECO:0007669"/>
    <property type="project" value="UniProtKB-SubCell"/>
</dbReference>
<feature type="compositionally biased region" description="Basic and acidic residues" evidence="5">
    <location>
        <begin position="1001"/>
        <end position="1022"/>
    </location>
</feature>
<dbReference type="PANTHER" id="PTHR12363:SF33">
    <property type="entry name" value="IMPORTIN-13"/>
    <property type="match status" value="1"/>
</dbReference>